<evidence type="ECO:0000259" key="6">
    <source>
        <dbReference type="Pfam" id="PF07011"/>
    </source>
</evidence>
<evidence type="ECO:0000256" key="5">
    <source>
        <dbReference type="SAM" id="MobiDB-lite"/>
    </source>
</evidence>
<dbReference type="PANTHER" id="PTHR33469:SF1">
    <property type="entry name" value="PROTEIN ELF4-LIKE 1"/>
    <property type="match status" value="1"/>
</dbReference>
<evidence type="ECO:0000256" key="1">
    <source>
        <dbReference type="ARBA" id="ARBA00004123"/>
    </source>
</evidence>
<dbReference type="InterPro" id="IPR040462">
    <property type="entry name" value="EARLY_FLOWERING_4"/>
</dbReference>
<reference evidence="7" key="1">
    <citation type="journal article" date="2012" name="Nat. Biotechnol.">
        <title>Draft genome sequence of pigeonpea (Cajanus cajan), an orphan legume crop of resource-poor farmers.</title>
        <authorList>
            <person name="Varshney R.K."/>
            <person name="Chen W."/>
            <person name="Li Y."/>
            <person name="Bharti A.K."/>
            <person name="Saxena R.K."/>
            <person name="Schlueter J.A."/>
            <person name="Donoghue M.T."/>
            <person name="Azam S."/>
            <person name="Fan G."/>
            <person name="Whaley A.M."/>
            <person name="Farmer A.D."/>
            <person name="Sheridan J."/>
            <person name="Iwata A."/>
            <person name="Tuteja R."/>
            <person name="Penmetsa R.V."/>
            <person name="Wu W."/>
            <person name="Upadhyaya H.D."/>
            <person name="Yang S.P."/>
            <person name="Shah T."/>
            <person name="Saxena K.B."/>
            <person name="Michael T."/>
            <person name="McCombie W.R."/>
            <person name="Yang B."/>
            <person name="Zhang G."/>
            <person name="Yang H."/>
            <person name="Wang J."/>
            <person name="Spillane C."/>
            <person name="Cook D.R."/>
            <person name="May G.D."/>
            <person name="Xu X."/>
            <person name="Jackson S.A."/>
        </authorList>
    </citation>
    <scope>NUCLEOTIDE SEQUENCE [LARGE SCALE GENOMIC DNA]</scope>
</reference>
<dbReference type="OMA" id="EVNRNHE"/>
<keyword evidence="3" id="KW-0090">Biological rhythms</keyword>
<dbReference type="Proteomes" id="UP000075243">
    <property type="component" value="Unassembled WGS sequence"/>
</dbReference>
<dbReference type="GO" id="GO:0005634">
    <property type="term" value="C:nucleus"/>
    <property type="evidence" value="ECO:0007669"/>
    <property type="project" value="UniProtKB-SubCell"/>
</dbReference>
<dbReference type="GO" id="GO:0042753">
    <property type="term" value="P:positive regulation of circadian rhythm"/>
    <property type="evidence" value="ECO:0007669"/>
    <property type="project" value="EnsemblPlants"/>
</dbReference>
<feature type="domain" description="Protein EARLY FLOWERING 4" evidence="6">
    <location>
        <begin position="36"/>
        <end position="114"/>
    </location>
</feature>
<comment type="subcellular location">
    <subcellularLocation>
        <location evidence="1">Nucleus</location>
    </subcellularLocation>
</comment>
<feature type="compositionally biased region" description="Acidic residues" evidence="5">
    <location>
        <begin position="126"/>
        <end position="140"/>
    </location>
</feature>
<keyword evidence="4" id="KW-0539">Nucleus</keyword>
<dbReference type="STRING" id="3821.A0A151SC09"/>
<dbReference type="GO" id="GO:0048511">
    <property type="term" value="P:rhythmic process"/>
    <property type="evidence" value="ECO:0007669"/>
    <property type="project" value="UniProtKB-KW"/>
</dbReference>
<evidence type="ECO:0000313" key="7">
    <source>
        <dbReference type="EMBL" id="KYP52291.1"/>
    </source>
</evidence>
<evidence type="ECO:0000313" key="8">
    <source>
        <dbReference type="Proteomes" id="UP000075243"/>
    </source>
</evidence>
<evidence type="ECO:0000256" key="4">
    <source>
        <dbReference type="ARBA" id="ARBA00023242"/>
    </source>
</evidence>
<dbReference type="PANTHER" id="PTHR33469">
    <property type="entry name" value="PROTEIN ELF4-LIKE 4"/>
    <property type="match status" value="1"/>
</dbReference>
<protein>
    <recommendedName>
        <fullName evidence="6">Protein EARLY FLOWERING 4 domain-containing protein</fullName>
    </recommendedName>
</protein>
<dbReference type="GO" id="GO:0009649">
    <property type="term" value="P:entrainment of circadian clock"/>
    <property type="evidence" value="ECO:0007669"/>
    <property type="project" value="TreeGrafter"/>
</dbReference>
<feature type="region of interest" description="Disordered" evidence="5">
    <location>
        <begin position="119"/>
        <end position="149"/>
    </location>
</feature>
<gene>
    <name evidence="7" type="ORF">KK1_025763</name>
</gene>
<dbReference type="Pfam" id="PF07011">
    <property type="entry name" value="Elf4"/>
    <property type="match status" value="1"/>
</dbReference>
<keyword evidence="8" id="KW-1185">Reference proteome</keyword>
<comment type="similarity">
    <text evidence="2">Belongs to the EARLY FLOWERING 4 family.</text>
</comment>
<dbReference type="AlphaFoldDB" id="A0A151SC09"/>
<sequence>MDETAVMTKPDWLNNREKFAGERTEDVVDDDGEDECDDEAWSMLSRSFRQAQTVLDENRALIQEVNSNHESKIPDNMVKNVGLIAQIHGNISKVRSIYSDLSVNFMNIVRERRVTDVNHRNRNDDREEDEDMAENSEDDSAEHVPEKSE</sequence>
<evidence type="ECO:0000256" key="3">
    <source>
        <dbReference type="ARBA" id="ARBA00023108"/>
    </source>
</evidence>
<dbReference type="Gramene" id="C.cajan_25760.t">
    <property type="protein sequence ID" value="C.cajan_25760.t.cds1"/>
    <property type="gene ID" value="C.cajan_25760"/>
</dbReference>
<proteinExistence type="inferred from homology"/>
<evidence type="ECO:0000256" key="2">
    <source>
        <dbReference type="ARBA" id="ARBA00009514"/>
    </source>
</evidence>
<name>A0A151SC09_CAJCA</name>
<accession>A0A151SC09</accession>
<dbReference type="EMBL" id="KQ483425">
    <property type="protein sequence ID" value="KYP52291.1"/>
    <property type="molecule type" value="Genomic_DNA"/>
</dbReference>
<organism evidence="7 8">
    <name type="scientific">Cajanus cajan</name>
    <name type="common">Pigeon pea</name>
    <name type="synonym">Cajanus indicus</name>
    <dbReference type="NCBI Taxonomy" id="3821"/>
    <lineage>
        <taxon>Eukaryota</taxon>
        <taxon>Viridiplantae</taxon>
        <taxon>Streptophyta</taxon>
        <taxon>Embryophyta</taxon>
        <taxon>Tracheophyta</taxon>
        <taxon>Spermatophyta</taxon>
        <taxon>Magnoliopsida</taxon>
        <taxon>eudicotyledons</taxon>
        <taxon>Gunneridae</taxon>
        <taxon>Pentapetalae</taxon>
        <taxon>rosids</taxon>
        <taxon>fabids</taxon>
        <taxon>Fabales</taxon>
        <taxon>Fabaceae</taxon>
        <taxon>Papilionoideae</taxon>
        <taxon>50 kb inversion clade</taxon>
        <taxon>NPAAA clade</taxon>
        <taxon>indigoferoid/millettioid clade</taxon>
        <taxon>Phaseoleae</taxon>
        <taxon>Cajanus</taxon>
    </lineage>
</organism>
<dbReference type="InterPro" id="IPR009741">
    <property type="entry name" value="EARLY_FLOWERING_4_dom"/>
</dbReference>